<feature type="compositionally biased region" description="Low complexity" evidence="1">
    <location>
        <begin position="317"/>
        <end position="330"/>
    </location>
</feature>
<feature type="region of interest" description="Disordered" evidence="1">
    <location>
        <begin position="54"/>
        <end position="98"/>
    </location>
</feature>
<name>A0A8S3T7I7_MYTED</name>
<proteinExistence type="predicted"/>
<evidence type="ECO:0000313" key="2">
    <source>
        <dbReference type="EMBL" id="CAG2226495.1"/>
    </source>
</evidence>
<organism evidence="2 3">
    <name type="scientific">Mytilus edulis</name>
    <name type="common">Blue mussel</name>
    <dbReference type="NCBI Taxonomy" id="6550"/>
    <lineage>
        <taxon>Eukaryota</taxon>
        <taxon>Metazoa</taxon>
        <taxon>Spiralia</taxon>
        <taxon>Lophotrochozoa</taxon>
        <taxon>Mollusca</taxon>
        <taxon>Bivalvia</taxon>
        <taxon>Autobranchia</taxon>
        <taxon>Pteriomorphia</taxon>
        <taxon>Mytilida</taxon>
        <taxon>Mytiloidea</taxon>
        <taxon>Mytilidae</taxon>
        <taxon>Mytilinae</taxon>
        <taxon>Mytilus</taxon>
    </lineage>
</organism>
<dbReference type="AlphaFoldDB" id="A0A8S3T7I7"/>
<feature type="region of interest" description="Disordered" evidence="1">
    <location>
        <begin position="305"/>
        <end position="346"/>
    </location>
</feature>
<dbReference type="EMBL" id="CAJPWZ010001908">
    <property type="protein sequence ID" value="CAG2226495.1"/>
    <property type="molecule type" value="Genomic_DNA"/>
</dbReference>
<protein>
    <submittedName>
        <fullName evidence="2">Uncharacterized protein</fullName>
    </submittedName>
</protein>
<accession>A0A8S3T7I7</accession>
<dbReference type="Proteomes" id="UP000683360">
    <property type="component" value="Unassembled WGS sequence"/>
</dbReference>
<comment type="caution">
    <text evidence="2">The sequence shown here is derived from an EMBL/GenBank/DDBJ whole genome shotgun (WGS) entry which is preliminary data.</text>
</comment>
<keyword evidence="3" id="KW-1185">Reference proteome</keyword>
<sequence>MLNTVIALVNQPSPLKSFHMACTNLNVSVGNHFAHGQPKQRNIKKDRIRTRNNFHHRHRSMASESEILQTSSKPSRSEENVLSDNQTSHHQNGGHPYQKLPHLYDSVSNWTIQMVEKYLHIFYTGEGMEYSGEYVLQQGGIKTELTTYQKEYMTDLESILTFNGSMYTYKYRSKTKAKPMLQTILNKVSPQNTSNLKDRPIYRYLHNVAVFVKYMLKYVDKVQETEWFNNKIPEGFYTELVGRFAEMCLLITNYQPEKSVWKNFKGITVKSKPDLRFFKSGIDDIETETAFAVIEVKRDIDTDEICQSAPPKRMKRSLSSGSQSDSTNSSPPTRRQQRNGTSTLADKVKGQHAGELLLDLHSIKKKKDLVIAQNITCRVSITMLVISRSHYEKIERNEPLDPEDKAQIYVSFFYDFLNQDERNELMRVFMMLNNIPEIYSEPDDNDTGSS</sequence>
<gene>
    <name evidence="2" type="ORF">MEDL_39569</name>
</gene>
<dbReference type="OrthoDB" id="10322756at2759"/>
<feature type="compositionally biased region" description="Polar residues" evidence="1">
    <location>
        <begin position="62"/>
        <end position="91"/>
    </location>
</feature>
<reference evidence="2" key="1">
    <citation type="submission" date="2021-03" db="EMBL/GenBank/DDBJ databases">
        <authorList>
            <person name="Bekaert M."/>
        </authorList>
    </citation>
    <scope>NUCLEOTIDE SEQUENCE</scope>
</reference>
<feature type="compositionally biased region" description="Polar residues" evidence="1">
    <location>
        <begin position="331"/>
        <end position="344"/>
    </location>
</feature>
<evidence type="ECO:0000256" key="1">
    <source>
        <dbReference type="SAM" id="MobiDB-lite"/>
    </source>
</evidence>
<evidence type="ECO:0000313" key="3">
    <source>
        <dbReference type="Proteomes" id="UP000683360"/>
    </source>
</evidence>